<gene>
    <name evidence="1" type="ORF">TVY486_1113980</name>
</gene>
<evidence type="ECO:0000313" key="1">
    <source>
        <dbReference type="EMBL" id="CCC53914.1"/>
    </source>
</evidence>
<accession>G0U8I8</accession>
<proteinExistence type="predicted"/>
<reference evidence="1" key="1">
    <citation type="journal article" date="2012" name="Proc. Natl. Acad. Sci. U.S.A.">
        <title>Antigenic diversity is generated by distinct evolutionary mechanisms in African trypanosome species.</title>
        <authorList>
            <person name="Jackson A.P."/>
            <person name="Berry A."/>
            <person name="Aslett M."/>
            <person name="Allison H.C."/>
            <person name="Burton P."/>
            <person name="Vavrova-Anderson J."/>
            <person name="Brown R."/>
            <person name="Browne H."/>
            <person name="Corton N."/>
            <person name="Hauser H."/>
            <person name="Gamble J."/>
            <person name="Gilderthorp R."/>
            <person name="Marcello L."/>
            <person name="McQuillan J."/>
            <person name="Otto T.D."/>
            <person name="Quail M.A."/>
            <person name="Sanders M.J."/>
            <person name="van Tonder A."/>
            <person name="Ginger M.L."/>
            <person name="Field M.C."/>
            <person name="Barry J.D."/>
            <person name="Hertz-Fowler C."/>
            <person name="Berriman M."/>
        </authorList>
    </citation>
    <scope>NUCLEOTIDE SEQUENCE</scope>
    <source>
        <strain evidence="1">Y486</strain>
    </source>
</reference>
<dbReference type="AlphaFoldDB" id="G0U8I8"/>
<organism evidence="1">
    <name type="scientific">Trypanosoma vivax (strain Y486)</name>
    <dbReference type="NCBI Taxonomy" id="1055687"/>
    <lineage>
        <taxon>Eukaryota</taxon>
        <taxon>Discoba</taxon>
        <taxon>Euglenozoa</taxon>
        <taxon>Kinetoplastea</taxon>
        <taxon>Metakinetoplastina</taxon>
        <taxon>Trypanosomatida</taxon>
        <taxon>Trypanosomatidae</taxon>
        <taxon>Trypanosoma</taxon>
        <taxon>Duttonella</taxon>
    </lineage>
</organism>
<protein>
    <submittedName>
        <fullName evidence="1">Uncharacterized protein</fullName>
    </submittedName>
</protein>
<name>G0U8I8_TRYVY</name>
<dbReference type="EMBL" id="HE573027">
    <property type="protein sequence ID" value="CCC53914.1"/>
    <property type="molecule type" value="Genomic_DNA"/>
</dbReference>
<dbReference type="VEuPathDB" id="TriTrypDB:TvY486_1113980"/>
<sequence>MAYLQPLHTLPVSWALCRVPPRDCYASVNARCSLTTRPLSLTPTDCAAARFTTLRLASYSAALLRLQLRRPRGGQRRGLASTPIVCMGHRILFIPFPYPFSLSRWGCVAGESDSKPGWAKQTTTGQVAHTSRRVVCPSTPF</sequence>